<keyword evidence="2" id="KW-0808">Transferase</keyword>
<dbReference type="EMBL" id="QEAN01000006">
    <property type="protein sequence ID" value="TPX54344.1"/>
    <property type="molecule type" value="Genomic_DNA"/>
</dbReference>
<evidence type="ECO:0000256" key="3">
    <source>
        <dbReference type="SAM" id="MobiDB-lite"/>
    </source>
</evidence>
<reference evidence="5 6" key="1">
    <citation type="journal article" date="2019" name="Sci. Rep.">
        <title>Comparative genomics of chytrid fungi reveal insights into the obligate biotrophic and pathogenic lifestyle of Synchytrium endobioticum.</title>
        <authorList>
            <person name="van de Vossenberg B.T.L.H."/>
            <person name="Warris S."/>
            <person name="Nguyen H.D.T."/>
            <person name="van Gent-Pelzer M.P.E."/>
            <person name="Joly D.L."/>
            <person name="van de Geest H.C."/>
            <person name="Bonants P.J.M."/>
            <person name="Smith D.S."/>
            <person name="Levesque C.A."/>
            <person name="van der Lee T.A.J."/>
        </authorList>
    </citation>
    <scope>NUCLEOTIDE SEQUENCE [LARGE SCALE GENOMIC DNA]</scope>
    <source>
        <strain evidence="5 6">MB42</strain>
    </source>
</reference>
<feature type="domain" description="Methyltransferase type 11" evidence="4">
    <location>
        <begin position="111"/>
        <end position="200"/>
    </location>
</feature>
<dbReference type="GO" id="GO:0032259">
    <property type="term" value="P:methylation"/>
    <property type="evidence" value="ECO:0007669"/>
    <property type="project" value="UniProtKB-KW"/>
</dbReference>
<dbReference type="GO" id="GO:0032981">
    <property type="term" value="P:mitochondrial respiratory chain complex I assembly"/>
    <property type="evidence" value="ECO:0007669"/>
    <property type="project" value="TreeGrafter"/>
</dbReference>
<gene>
    <name evidence="5" type="ORF">SeMB42_g00326</name>
</gene>
<dbReference type="STRING" id="286115.A0A507DRH7"/>
<evidence type="ECO:0000259" key="4">
    <source>
        <dbReference type="Pfam" id="PF08241"/>
    </source>
</evidence>
<dbReference type="CDD" id="cd02440">
    <property type="entry name" value="AdoMet_MTases"/>
    <property type="match status" value="1"/>
</dbReference>
<accession>A0A507DRH7</accession>
<proteinExistence type="predicted"/>
<evidence type="ECO:0000313" key="6">
    <source>
        <dbReference type="Proteomes" id="UP000317494"/>
    </source>
</evidence>
<evidence type="ECO:0000256" key="1">
    <source>
        <dbReference type="ARBA" id="ARBA00022603"/>
    </source>
</evidence>
<dbReference type="Proteomes" id="UP000317494">
    <property type="component" value="Unassembled WGS sequence"/>
</dbReference>
<dbReference type="SUPFAM" id="SSF53335">
    <property type="entry name" value="S-adenosyl-L-methionine-dependent methyltransferases"/>
    <property type="match status" value="1"/>
</dbReference>
<dbReference type="PANTHER" id="PTHR13090:SF1">
    <property type="entry name" value="ARGININE-HYDROXYLASE NDUFAF5, MITOCHONDRIAL"/>
    <property type="match status" value="1"/>
</dbReference>
<evidence type="ECO:0000313" key="5">
    <source>
        <dbReference type="EMBL" id="TPX54344.1"/>
    </source>
</evidence>
<dbReference type="InterPro" id="IPR013216">
    <property type="entry name" value="Methyltransf_11"/>
</dbReference>
<evidence type="ECO:0000256" key="2">
    <source>
        <dbReference type="ARBA" id="ARBA00022679"/>
    </source>
</evidence>
<dbReference type="Gene3D" id="3.40.50.150">
    <property type="entry name" value="Vaccinia Virus protein VP39"/>
    <property type="match status" value="1"/>
</dbReference>
<feature type="compositionally biased region" description="Low complexity" evidence="3">
    <location>
        <begin position="38"/>
        <end position="56"/>
    </location>
</feature>
<keyword evidence="6" id="KW-1185">Reference proteome</keyword>
<protein>
    <recommendedName>
        <fullName evidence="4">Methyltransferase type 11 domain-containing protein</fullName>
    </recommendedName>
</protein>
<keyword evidence="1" id="KW-0489">Methyltransferase</keyword>
<comment type="caution">
    <text evidence="5">The sequence shown here is derived from an EMBL/GenBank/DDBJ whole genome shotgun (WGS) entry which is preliminary data.</text>
</comment>
<dbReference type="GO" id="GO:0008757">
    <property type="term" value="F:S-adenosylmethionine-dependent methyltransferase activity"/>
    <property type="evidence" value="ECO:0007669"/>
    <property type="project" value="InterPro"/>
</dbReference>
<dbReference type="AlphaFoldDB" id="A0A507DRH7"/>
<dbReference type="InterPro" id="IPR050602">
    <property type="entry name" value="Malonyl-ACP_OMT"/>
</dbReference>
<dbReference type="VEuPathDB" id="FungiDB:SeMB42_g00326"/>
<dbReference type="InterPro" id="IPR029063">
    <property type="entry name" value="SAM-dependent_MTases_sf"/>
</dbReference>
<dbReference type="GO" id="GO:0005739">
    <property type="term" value="C:mitochondrion"/>
    <property type="evidence" value="ECO:0007669"/>
    <property type="project" value="TreeGrafter"/>
</dbReference>
<sequence>MNPIRSLLQKCGQFQSKWILSYNMHMRQRGISHRHLAAHSPKAAPSASTTTTSTQSRPYQVVFNRDVKKIQRNRAACRVERSRKVDYLKDEVAKRLVERLLDIKRRFPLTLDVGAGPGYLIRYLDKDMTERVVQVDSAERMLIRDKAVEYDVPTERAVMDEEHLEFPPNTFDCVLSSLSLHWINNLPHVFKQIHDCLKPDCPFIGAMVGGDTLYELRTALQLAESEREGGISPHVSPMTDVRDVGSLLGGAGFGLVTVDMDEIQVCYPSMYELMRDLRDMGESNAVAARKPYLRRATMQRAAEIYKDVYGDPDGITATFNIIYLIGWKPDPDNPIRVKERGSAAASFKDLDSILDTAGAEADHDSPACVFATPKK</sequence>
<dbReference type="Pfam" id="PF08241">
    <property type="entry name" value="Methyltransf_11"/>
    <property type="match status" value="1"/>
</dbReference>
<feature type="region of interest" description="Disordered" evidence="3">
    <location>
        <begin position="33"/>
        <end position="57"/>
    </location>
</feature>
<dbReference type="PANTHER" id="PTHR13090">
    <property type="entry name" value="ARGININE-HYDROXYLASE NDUFAF5, MITOCHONDRIAL"/>
    <property type="match status" value="1"/>
</dbReference>
<name>A0A507DRH7_9FUNG</name>
<organism evidence="5 6">
    <name type="scientific">Synchytrium endobioticum</name>
    <dbReference type="NCBI Taxonomy" id="286115"/>
    <lineage>
        <taxon>Eukaryota</taxon>
        <taxon>Fungi</taxon>
        <taxon>Fungi incertae sedis</taxon>
        <taxon>Chytridiomycota</taxon>
        <taxon>Chytridiomycota incertae sedis</taxon>
        <taxon>Chytridiomycetes</taxon>
        <taxon>Synchytriales</taxon>
        <taxon>Synchytriaceae</taxon>
        <taxon>Synchytrium</taxon>
    </lineage>
</organism>